<dbReference type="STRING" id="56723.ENSLBEP00000010726"/>
<evidence type="ECO:0008006" key="3">
    <source>
        <dbReference type="Google" id="ProtNLM"/>
    </source>
</evidence>
<dbReference type="AlphaFoldDB" id="A0A3Q3ETG0"/>
<evidence type="ECO:0000313" key="2">
    <source>
        <dbReference type="Proteomes" id="UP000261660"/>
    </source>
</evidence>
<dbReference type="PANTHER" id="PTHR37860:SF2">
    <property type="entry name" value="VITELLOGENIN DOMAIN-CONTAINING PROTEIN"/>
    <property type="match status" value="1"/>
</dbReference>
<dbReference type="PANTHER" id="PTHR37860">
    <property type="entry name" value="AGAP008810-PA"/>
    <property type="match status" value="1"/>
</dbReference>
<accession>A0A3Q3ETG0</accession>
<name>A0A3Q3ETG0_9LABR</name>
<reference evidence="1" key="2">
    <citation type="submission" date="2025-09" db="UniProtKB">
        <authorList>
            <consortium name="Ensembl"/>
        </authorList>
    </citation>
    <scope>IDENTIFICATION</scope>
</reference>
<dbReference type="InParanoid" id="A0A3Q3ETG0"/>
<sequence>MVGWQLCSNTSYPLPATGVFLPPPGPVHLSLRLLKLDRGLHYYLLEAAYSMLLQRGKGLPREASLRLLLATPQSSIPRDMSLDLTFNPRRLLLRINHPLKTILIQGHLEQEKKIKSGKLELLIDGVHYYITGLIDTQTLVSEQRTHYHFEAKMAADGHPMILSANVTRGQGRKTSFSANVKNVFRETASLSVAVERRRDSSSMQHSVEAELLLPGVVGTRMLGLMEQKGSLWSSALRLKYGLGGDARHLRQDCYTSQRLRRERDANLTYIMRADHEFYCSNTAPINHKIHLRHEESASHIKSALDMSYGKHWDEINNKRTLLLSQSFKNQSTPNHTSYTLEFSLQVPEKNLNYRTQLLHSHLRQLGSESSTHLKVNYNNLMPLVAGLHWKSPPQDTVQKKWEGTLNMDTPWLYIYTSHKLSQLQRHSLQLSSELTASKWLTVRNLLLEVFYRDRGREKEARLQLYTPAVTYIRAGGWGLVGKRTVKAFGSFSSLWTPPLRGDISLEASKLSHTLQIASTYGKHNVSLVAALNTADKNLKKRQALLKMTFSQPKSAPTELEFEGVVEELRKDKKMYQKTAMLYLSPSRRFFRLCSCGRLSLSTFSKASTSWSRKLVF</sequence>
<protein>
    <recommendedName>
        <fullName evidence="3">Vitellinogen open beta-sheet domain-containing protein</fullName>
    </recommendedName>
</protein>
<dbReference type="GeneTree" id="ENSGT00440000038757"/>
<dbReference type="Pfam" id="PF21013">
    <property type="entry name" value="LOC400499"/>
    <property type="match status" value="1"/>
</dbReference>
<reference evidence="1" key="1">
    <citation type="submission" date="2025-08" db="UniProtKB">
        <authorList>
            <consortium name="Ensembl"/>
        </authorList>
    </citation>
    <scope>IDENTIFICATION</scope>
</reference>
<proteinExistence type="predicted"/>
<evidence type="ECO:0000313" key="1">
    <source>
        <dbReference type="Ensembl" id="ENSLBEP00000010726.1"/>
    </source>
</evidence>
<keyword evidence="2" id="KW-1185">Reference proteome</keyword>
<dbReference type="InterPro" id="IPR048484">
    <property type="entry name" value="LOC400499-like"/>
</dbReference>
<organism evidence="1 2">
    <name type="scientific">Labrus bergylta</name>
    <name type="common">ballan wrasse</name>
    <dbReference type="NCBI Taxonomy" id="56723"/>
    <lineage>
        <taxon>Eukaryota</taxon>
        <taxon>Metazoa</taxon>
        <taxon>Chordata</taxon>
        <taxon>Craniata</taxon>
        <taxon>Vertebrata</taxon>
        <taxon>Euteleostomi</taxon>
        <taxon>Actinopterygii</taxon>
        <taxon>Neopterygii</taxon>
        <taxon>Teleostei</taxon>
        <taxon>Neoteleostei</taxon>
        <taxon>Acanthomorphata</taxon>
        <taxon>Eupercaria</taxon>
        <taxon>Labriformes</taxon>
        <taxon>Labridae</taxon>
        <taxon>Labrus</taxon>
    </lineage>
</organism>
<dbReference type="Proteomes" id="UP000261660">
    <property type="component" value="Unplaced"/>
</dbReference>
<dbReference type="Ensembl" id="ENSLBET00000011302.1">
    <property type="protein sequence ID" value="ENSLBEP00000010726.1"/>
    <property type="gene ID" value="ENSLBEG00000008307.1"/>
</dbReference>